<sequence>MKKQTFRYKNSKFKSPLKKNAKENLSLNSSIPPSVNEVEESLKLPNEDHLKNSSLLSTLESDFKEAKSTSHTSSLNDEAHNSNPRPSNFQTPKKSIVENSSLKSSSEPKDKSAYTTPISKRIKLAQEKHTPLSENFKSPMNSNISKRSSTVLSLSVKKREHRQELRAIKDKINLLKTASSILSNNKISSLHTLTTKWKEVLSTASEELFELVEPKLKDQYQAEAALIDQKADKSSLERNSYENSLSSENSICSENSVGGDDKEESLYEFMLKTMGIDKKLL</sequence>
<dbReference type="AlphaFoldDB" id="A0A2T9Y1T2"/>
<keyword evidence="3" id="KW-1185">Reference proteome</keyword>
<feature type="region of interest" description="Disordered" evidence="1">
    <location>
        <begin position="1"/>
        <end position="144"/>
    </location>
</feature>
<reference evidence="2 3" key="1">
    <citation type="journal article" date="2018" name="MBio">
        <title>Comparative Genomics Reveals the Core Gene Toolbox for the Fungus-Insect Symbiosis.</title>
        <authorList>
            <person name="Wang Y."/>
            <person name="Stata M."/>
            <person name="Wang W."/>
            <person name="Stajich J.E."/>
            <person name="White M.M."/>
            <person name="Moncalvo J.M."/>
        </authorList>
    </citation>
    <scope>NUCLEOTIDE SEQUENCE [LARGE SCALE GENOMIC DNA]</scope>
    <source>
        <strain evidence="2 3">SC-DP-2</strain>
    </source>
</reference>
<evidence type="ECO:0000256" key="1">
    <source>
        <dbReference type="SAM" id="MobiDB-lite"/>
    </source>
</evidence>
<feature type="region of interest" description="Disordered" evidence="1">
    <location>
        <begin position="237"/>
        <end position="260"/>
    </location>
</feature>
<gene>
    <name evidence="2" type="ORF">BB560_006762</name>
</gene>
<evidence type="ECO:0000313" key="2">
    <source>
        <dbReference type="EMBL" id="PVU86316.1"/>
    </source>
</evidence>
<feature type="compositionally biased region" description="Low complexity" evidence="1">
    <location>
        <begin position="241"/>
        <end position="250"/>
    </location>
</feature>
<feature type="compositionally biased region" description="Basic residues" evidence="1">
    <location>
        <begin position="1"/>
        <end position="19"/>
    </location>
</feature>
<comment type="caution">
    <text evidence="2">The sequence shown here is derived from an EMBL/GenBank/DDBJ whole genome shotgun (WGS) entry which is preliminary data.</text>
</comment>
<feature type="compositionally biased region" description="Polar residues" evidence="1">
    <location>
        <begin position="23"/>
        <end position="33"/>
    </location>
</feature>
<dbReference type="Proteomes" id="UP000245609">
    <property type="component" value="Unassembled WGS sequence"/>
</dbReference>
<dbReference type="EMBL" id="MBFS01003505">
    <property type="protein sequence ID" value="PVU86316.1"/>
    <property type="molecule type" value="Genomic_DNA"/>
</dbReference>
<dbReference type="Gene3D" id="6.10.140.1020">
    <property type="match status" value="1"/>
</dbReference>
<organism evidence="2 3">
    <name type="scientific">Smittium megazygosporum</name>
    <dbReference type="NCBI Taxonomy" id="133381"/>
    <lineage>
        <taxon>Eukaryota</taxon>
        <taxon>Fungi</taxon>
        <taxon>Fungi incertae sedis</taxon>
        <taxon>Zoopagomycota</taxon>
        <taxon>Kickxellomycotina</taxon>
        <taxon>Harpellomycetes</taxon>
        <taxon>Harpellales</taxon>
        <taxon>Legeriomycetaceae</taxon>
        <taxon>Smittium</taxon>
    </lineage>
</organism>
<name>A0A2T9Y1T2_9FUNG</name>
<accession>A0A2T9Y1T2</accession>
<feature type="compositionally biased region" description="Polar residues" evidence="1">
    <location>
        <begin position="132"/>
        <end position="144"/>
    </location>
</feature>
<protein>
    <submittedName>
        <fullName evidence="2">Uncharacterized protein</fullName>
    </submittedName>
</protein>
<feature type="compositionally biased region" description="Basic and acidic residues" evidence="1">
    <location>
        <begin position="40"/>
        <end position="51"/>
    </location>
</feature>
<feature type="compositionally biased region" description="Polar residues" evidence="1">
    <location>
        <begin position="69"/>
        <end position="105"/>
    </location>
</feature>
<evidence type="ECO:0000313" key="3">
    <source>
        <dbReference type="Proteomes" id="UP000245609"/>
    </source>
</evidence>
<proteinExistence type="predicted"/>